<evidence type="ECO:0000313" key="2">
    <source>
        <dbReference type="EMBL" id="GLQ05282.1"/>
    </source>
</evidence>
<organism evidence="2 3">
    <name type="scientific">Sneathiella chinensis</name>
    <dbReference type="NCBI Taxonomy" id="349750"/>
    <lineage>
        <taxon>Bacteria</taxon>
        <taxon>Pseudomonadati</taxon>
        <taxon>Pseudomonadota</taxon>
        <taxon>Alphaproteobacteria</taxon>
        <taxon>Sneathiellales</taxon>
        <taxon>Sneathiellaceae</taxon>
        <taxon>Sneathiella</taxon>
    </lineage>
</organism>
<comment type="caution">
    <text evidence="2">The sequence shown here is derived from an EMBL/GenBank/DDBJ whole genome shotgun (WGS) entry which is preliminary data.</text>
</comment>
<sequence>METSLTLWTSLLGAGIYLCLIAIPWAARRVRAFLMIVGFGGVAVLLGFDAYVGFSHQDIGLALNLMLLTLTKAVFFFGLSWLVERVVGAFFFKK</sequence>
<keyword evidence="3" id="KW-1185">Reference proteome</keyword>
<dbReference type="RefSeq" id="WP_169559295.1">
    <property type="nucleotide sequence ID" value="NZ_BSNF01000001.1"/>
</dbReference>
<keyword evidence="1" id="KW-0812">Transmembrane</keyword>
<feature type="transmembrane region" description="Helical" evidence="1">
    <location>
        <begin position="6"/>
        <end position="26"/>
    </location>
</feature>
<accession>A0ABQ5TZ61</accession>
<protein>
    <submittedName>
        <fullName evidence="2">Uncharacterized protein</fullName>
    </submittedName>
</protein>
<proteinExistence type="predicted"/>
<keyword evidence="1" id="KW-0472">Membrane</keyword>
<gene>
    <name evidence="2" type="ORF">GCM10007924_05030</name>
</gene>
<name>A0ABQ5TZ61_9PROT</name>
<reference evidence="2" key="1">
    <citation type="journal article" date="2014" name="Int. J. Syst. Evol. Microbiol.">
        <title>Complete genome of a new Firmicutes species belonging to the dominant human colonic microbiota ('Ruminococcus bicirculans') reveals two chromosomes and a selective capacity to utilize plant glucans.</title>
        <authorList>
            <consortium name="NISC Comparative Sequencing Program"/>
            <person name="Wegmann U."/>
            <person name="Louis P."/>
            <person name="Goesmann A."/>
            <person name="Henrissat B."/>
            <person name="Duncan S.H."/>
            <person name="Flint H.J."/>
        </authorList>
    </citation>
    <scope>NUCLEOTIDE SEQUENCE</scope>
    <source>
        <strain evidence="2">NBRC 103408</strain>
    </source>
</reference>
<keyword evidence="1" id="KW-1133">Transmembrane helix</keyword>
<evidence type="ECO:0000313" key="3">
    <source>
        <dbReference type="Proteomes" id="UP001161409"/>
    </source>
</evidence>
<reference evidence="2" key="2">
    <citation type="submission" date="2023-01" db="EMBL/GenBank/DDBJ databases">
        <title>Draft genome sequence of Sneathiella chinensis strain NBRC 103408.</title>
        <authorList>
            <person name="Sun Q."/>
            <person name="Mori K."/>
        </authorList>
    </citation>
    <scope>NUCLEOTIDE SEQUENCE</scope>
    <source>
        <strain evidence="2">NBRC 103408</strain>
    </source>
</reference>
<dbReference type="EMBL" id="BSNF01000001">
    <property type="protein sequence ID" value="GLQ05282.1"/>
    <property type="molecule type" value="Genomic_DNA"/>
</dbReference>
<evidence type="ECO:0000256" key="1">
    <source>
        <dbReference type="SAM" id="Phobius"/>
    </source>
</evidence>
<feature type="transmembrane region" description="Helical" evidence="1">
    <location>
        <begin position="33"/>
        <end position="54"/>
    </location>
</feature>
<dbReference type="Proteomes" id="UP001161409">
    <property type="component" value="Unassembled WGS sequence"/>
</dbReference>